<dbReference type="EMBL" id="FCNP01000049">
    <property type="protein sequence ID" value="CVI63261.1"/>
    <property type="molecule type" value="Genomic_DNA"/>
</dbReference>
<accession>A0A1S7U9L8</accession>
<dbReference type="SUPFAM" id="SSF89796">
    <property type="entry name" value="CoA-transferase family III (CaiB/BaiF)"/>
    <property type="match status" value="1"/>
</dbReference>
<evidence type="ECO:0000313" key="2">
    <source>
        <dbReference type="Proteomes" id="UP000192140"/>
    </source>
</evidence>
<dbReference type="PANTHER" id="PTHR48228:SF5">
    <property type="entry name" value="ALPHA-METHYLACYL-COA RACEMASE"/>
    <property type="match status" value="1"/>
</dbReference>
<organism evidence="1 2">
    <name type="scientific">Agrobacterium deltaense NCPPB 1641</name>
    <dbReference type="NCBI Taxonomy" id="1183425"/>
    <lineage>
        <taxon>Bacteria</taxon>
        <taxon>Pseudomonadati</taxon>
        <taxon>Pseudomonadota</taxon>
        <taxon>Alphaproteobacteria</taxon>
        <taxon>Hyphomicrobiales</taxon>
        <taxon>Rhizobiaceae</taxon>
        <taxon>Rhizobium/Agrobacterium group</taxon>
        <taxon>Agrobacterium</taxon>
    </lineage>
</organism>
<evidence type="ECO:0000313" key="1">
    <source>
        <dbReference type="EMBL" id="CVI63261.1"/>
    </source>
</evidence>
<dbReference type="Proteomes" id="UP000192140">
    <property type="component" value="Unassembled WGS sequence"/>
</dbReference>
<dbReference type="GO" id="GO:0003824">
    <property type="term" value="F:catalytic activity"/>
    <property type="evidence" value="ECO:0007669"/>
    <property type="project" value="InterPro"/>
</dbReference>
<dbReference type="PANTHER" id="PTHR48228">
    <property type="entry name" value="SUCCINYL-COA--D-CITRAMALATE COA-TRANSFERASE"/>
    <property type="match status" value="1"/>
</dbReference>
<keyword evidence="2" id="KW-1185">Reference proteome</keyword>
<dbReference type="Gene3D" id="3.40.50.10540">
    <property type="entry name" value="Crotonobetainyl-coa:carnitine coa-transferase, domain 1"/>
    <property type="match status" value="1"/>
</dbReference>
<dbReference type="InterPro" id="IPR003673">
    <property type="entry name" value="CoA-Trfase_fam_III"/>
</dbReference>
<gene>
    <name evidence="1" type="ORF">AGR7A_pAt20161</name>
</gene>
<dbReference type="InterPro" id="IPR023606">
    <property type="entry name" value="CoA-Trfase_III_dom_1_sf"/>
</dbReference>
<dbReference type="InterPro" id="IPR050509">
    <property type="entry name" value="CoA-transferase_III"/>
</dbReference>
<protein>
    <submittedName>
        <fullName evidence="1">L-carnitine dehydratase/bile acid-inducible protein F</fullName>
    </submittedName>
</protein>
<dbReference type="InterPro" id="IPR044855">
    <property type="entry name" value="CoA-Trfase_III_dom3_sf"/>
</dbReference>
<dbReference type="AlphaFoldDB" id="A0A1S7U9L8"/>
<reference evidence="1" key="1">
    <citation type="submission" date="2016-01" db="EMBL/GenBank/DDBJ databases">
        <authorList>
            <person name="Regsiter A."/>
            <person name="william w."/>
        </authorList>
    </citation>
    <scope>NUCLEOTIDE SEQUENCE</scope>
    <source>
        <strain evidence="1">NCPPB 1641</strain>
    </source>
</reference>
<sequence length="377" mass="40446">MDEGLPMPPLKDLLIVDFSTLLPGPLASLILAEAGARVIKIERPNVGDAMRFYEPVVDGESVQFAMLNRGKQSIVVDLKSPDSVEELWPLIEKADVLIEQFRPGVMERLGLGYETLAKRNPRLIYCSITGWGQTGPKANKAGHDLNFQAEAGLLGLSRDNNGAPVLPAFLAGDIAGGTLPAVINILLALRQRGTTGCGSHIDVAMSDNLFGYVSWGLSSGFSGRGWPLPGDDLTTGGSPRYQIFRTADDRFLAIAPIEDKFWAEFVEVIGLPAEFRGPDAPVRLTIEAIAECIGKKTAAEWSSAFDGRDVCCSIVSTLEEAVADRHVAARGLFCEKLETGAVELPALPVVVAPIFRSKPERTSAPRLGAIGERSSHG</sequence>
<dbReference type="Pfam" id="PF02515">
    <property type="entry name" value="CoA_transf_3"/>
    <property type="match status" value="1"/>
</dbReference>
<name>A0A1S7U9L8_9HYPH</name>
<comment type="caution">
    <text evidence="1">The sequence shown here is derived from an EMBL/GenBank/DDBJ whole genome shotgun (WGS) entry which is preliminary data.</text>
</comment>
<proteinExistence type="predicted"/>
<dbReference type="Gene3D" id="3.30.1540.10">
    <property type="entry name" value="formyl-coa transferase, domain 3"/>
    <property type="match status" value="1"/>
</dbReference>